<gene>
    <name evidence="1" type="ORF">CWE08_02575</name>
</gene>
<organism evidence="1 2">
    <name type="scientific">Aliidiomarina iranensis</name>
    <dbReference type="NCBI Taxonomy" id="1434071"/>
    <lineage>
        <taxon>Bacteria</taxon>
        <taxon>Pseudomonadati</taxon>
        <taxon>Pseudomonadota</taxon>
        <taxon>Gammaproteobacteria</taxon>
        <taxon>Alteromonadales</taxon>
        <taxon>Idiomarinaceae</taxon>
        <taxon>Aliidiomarina</taxon>
    </lineage>
</organism>
<dbReference type="Proteomes" id="UP000288395">
    <property type="component" value="Unassembled WGS sequence"/>
</dbReference>
<reference evidence="2" key="1">
    <citation type="journal article" date="2018" name="Front. Microbiol.">
        <title>Genome-Based Analysis Reveals the Taxonomy and Diversity of the Family Idiomarinaceae.</title>
        <authorList>
            <person name="Liu Y."/>
            <person name="Lai Q."/>
            <person name="Shao Z."/>
        </authorList>
    </citation>
    <scope>NUCLEOTIDE SEQUENCE [LARGE SCALE GENOMIC DNA]</scope>
    <source>
        <strain evidence="2">GBPy7</strain>
    </source>
</reference>
<name>A0A432W2V4_9GAMM</name>
<proteinExistence type="predicted"/>
<accession>A0A432W2V4</accession>
<keyword evidence="2" id="KW-1185">Reference proteome</keyword>
<dbReference type="AlphaFoldDB" id="A0A432W2V4"/>
<sequence length="59" mass="6659">MCVRITSGIDAHYLICLIYKHLTLRLFLRGGKLITRIELRLIVHARIALQTGAVAIKMA</sequence>
<evidence type="ECO:0000313" key="2">
    <source>
        <dbReference type="Proteomes" id="UP000288395"/>
    </source>
</evidence>
<comment type="caution">
    <text evidence="1">The sequence shown here is derived from an EMBL/GenBank/DDBJ whole genome shotgun (WGS) entry which is preliminary data.</text>
</comment>
<protein>
    <submittedName>
        <fullName evidence="1">Uncharacterized protein</fullName>
    </submittedName>
</protein>
<evidence type="ECO:0000313" key="1">
    <source>
        <dbReference type="EMBL" id="RUO23550.1"/>
    </source>
</evidence>
<dbReference type="EMBL" id="PIPJ01000001">
    <property type="protein sequence ID" value="RUO23550.1"/>
    <property type="molecule type" value="Genomic_DNA"/>
</dbReference>